<feature type="repeat" description="TPR" evidence="1">
    <location>
        <begin position="181"/>
        <end position="214"/>
    </location>
</feature>
<dbReference type="EMBL" id="LSMT01000123">
    <property type="protein sequence ID" value="PFX26544.1"/>
    <property type="molecule type" value="Genomic_DNA"/>
</dbReference>
<dbReference type="STRING" id="50429.A0A2B4S7A6"/>
<name>A0A2B4S7A6_STYPI</name>
<dbReference type="OrthoDB" id="5979023at2759"/>
<dbReference type="InterPro" id="IPR019734">
    <property type="entry name" value="TPR_rpt"/>
</dbReference>
<organism evidence="4 5">
    <name type="scientific">Stylophora pistillata</name>
    <name type="common">Smooth cauliflower coral</name>
    <dbReference type="NCBI Taxonomy" id="50429"/>
    <lineage>
        <taxon>Eukaryota</taxon>
        <taxon>Metazoa</taxon>
        <taxon>Cnidaria</taxon>
        <taxon>Anthozoa</taxon>
        <taxon>Hexacorallia</taxon>
        <taxon>Scleractinia</taxon>
        <taxon>Astrocoeniina</taxon>
        <taxon>Pocilloporidae</taxon>
        <taxon>Stylophora</taxon>
    </lineage>
</organism>
<feature type="domain" description="CHAT" evidence="3">
    <location>
        <begin position="895"/>
        <end position="1146"/>
    </location>
</feature>
<dbReference type="Pfam" id="PF13424">
    <property type="entry name" value="TPR_12"/>
    <property type="match status" value="4"/>
</dbReference>
<dbReference type="Pfam" id="PF13176">
    <property type="entry name" value="TPR_7"/>
    <property type="match status" value="1"/>
</dbReference>
<keyword evidence="1" id="KW-0802">TPR repeat</keyword>
<gene>
    <name evidence="4" type="primary">TTC28</name>
    <name evidence="4" type="ORF">AWC38_SpisGene8768</name>
</gene>
<evidence type="ECO:0000256" key="2">
    <source>
        <dbReference type="SAM" id="MobiDB-lite"/>
    </source>
</evidence>
<feature type="repeat" description="TPR" evidence="1">
    <location>
        <begin position="301"/>
        <end position="334"/>
    </location>
</feature>
<dbReference type="SUPFAM" id="SSF48452">
    <property type="entry name" value="TPR-like"/>
    <property type="match status" value="4"/>
</dbReference>
<evidence type="ECO:0000313" key="4">
    <source>
        <dbReference type="EMBL" id="PFX26544.1"/>
    </source>
</evidence>
<dbReference type="Pfam" id="PF12770">
    <property type="entry name" value="CHAT"/>
    <property type="match status" value="1"/>
</dbReference>
<sequence>MEKAKAEIHQALFIGISVASVLLQTCRYRKAIELLAECLEFLNKNALRSDAETLKCLSALAYSRLSHIYFHIGDSKNGFKNREKANAIYPQIGDNKSSAECLGKPSNRHTPKTHDSQDNGEDEEVDEVLSSRNDGDKVKEAGVLNMLSNLALSRFEYFRARRLLERLAELCGELGDRKKERVALHRLGDLYKSLEEYEQAQKYHKKVLLMAEEDEDTYMQGVATGRLGTLCKLRGDYVQAKRLRKKALEISVKIGDKEGEIIDNRFLSGILLNLGEFKEARDCCLKALTLSKETDDKNQEASAYSDLGDVHRKLKSFEMAEHCYKRAIELYEETGDLENEESENSRLGDLYHFLCKYDLALKCHERSLIIEKQTGDKRGEATQYCNLGAAYKDLGNHLMAKECCEQALAISRESKHERGQAINLSNLGTVYQHHGDYKTAYELHQKALNIKIKTDYKAELAAEYLHLGSCCARLGEYAKATEFLHLGLDVARNIGDSNSESNILASLASIEGIIGENENAKSYYGEALHISQEAQDVRQEAMMMCNLGVVAHSLGDMPKAKELLERSLRIMKQIGNKEGEGTALSCLGIIYHSLGEYRKAIEYSEKALSISRESIDKEGEMALIDNLGQVYLTQKEFKKAYECFTKALSIALMLKNSRKESHSYCNLALLCFLQKDLSKAFWYLSECIKALEKTLVLHGESEHFKIGFADQHNNPYRLMVVVLLKLGRVEQALAVSELGRARSLAKRMETQYSAQPLPGFDPFQWIDHKNVVRKTSCTCLSFCFFNDVLICWILKANMKTPCIELENLARQWVSAYGQPKDTSIQDKLKDLANECYRKFSLLSGERCEDRYLVLDDVNSEARSPTKSEGSLQHQESCSACQVKERRNEGVSNKEPPLKELYNVTIAPVADLFEGSEIVVVPDRSLYRVPFSALMNEKGEFLAERFRIRYTPSLTTLKLIQDSPADYHSETGVLLVGDPDVGTLDRLPCAKEEVEMIGKLLNVHPLTGKEATKEAVLQRIHSVSLVHIAAHGEEERGNIALAPSNREKDDFLLTMADISVVRLRAKLVVLSCCHSGKGHIKAEGVVGLARAFLGSGARSVLASLWAVDDESTKEFMKHFYEHLVDGKSASECLHETMKWMRENPGERDYFITEGENPRRLNTEIQAKVAEERWQRKLIENRWDDEKVKLEECFAWLSLWKSVPTHTIAGVQELYQQLLPTRVYNNRNTKSQVTDEKCRLRGDSLENVQHILSGCSALAQTKYLQGHNNALKMLFFEVLRSLDLITKVEPWFSQVTPKPLYENEHATAFWDVPLFADTTQAKANRIDATVIDKTSKQVRVIEMSCPWLENRESKDFEKTTKYSQLRLELTNRYPEYKVNQYNIIMDVLGGCSKEVERNIKELVGDKCELIMHQMQKAILSSSLHIARMFKLSI</sequence>
<evidence type="ECO:0000256" key="1">
    <source>
        <dbReference type="PROSITE-ProRule" id="PRU00339"/>
    </source>
</evidence>
<keyword evidence="5" id="KW-1185">Reference proteome</keyword>
<dbReference type="PANTHER" id="PTHR10098">
    <property type="entry name" value="RAPSYN-RELATED"/>
    <property type="match status" value="1"/>
</dbReference>
<reference evidence="5" key="1">
    <citation type="journal article" date="2017" name="bioRxiv">
        <title>Comparative analysis of the genomes of Stylophora pistillata and Acropora digitifera provides evidence for extensive differences between species of corals.</title>
        <authorList>
            <person name="Voolstra C.R."/>
            <person name="Li Y."/>
            <person name="Liew Y.J."/>
            <person name="Baumgarten S."/>
            <person name="Zoccola D."/>
            <person name="Flot J.-F."/>
            <person name="Tambutte S."/>
            <person name="Allemand D."/>
            <person name="Aranda M."/>
        </authorList>
    </citation>
    <scope>NUCLEOTIDE SEQUENCE [LARGE SCALE GENOMIC DNA]</scope>
</reference>
<dbReference type="PROSITE" id="PS50005">
    <property type="entry name" value="TPR"/>
    <property type="match status" value="5"/>
</dbReference>
<comment type="caution">
    <text evidence="4">The sequence shown here is derived from an EMBL/GenBank/DDBJ whole genome shotgun (WGS) entry which is preliminary data.</text>
</comment>
<dbReference type="Gene3D" id="1.25.40.10">
    <property type="entry name" value="Tetratricopeptide repeat domain"/>
    <property type="match status" value="4"/>
</dbReference>
<feature type="repeat" description="TPR" evidence="1">
    <location>
        <begin position="581"/>
        <end position="614"/>
    </location>
</feature>
<proteinExistence type="predicted"/>
<evidence type="ECO:0000259" key="3">
    <source>
        <dbReference type="Pfam" id="PF12770"/>
    </source>
</evidence>
<dbReference type="InterPro" id="IPR024983">
    <property type="entry name" value="CHAT_dom"/>
</dbReference>
<feature type="repeat" description="TPR" evidence="1">
    <location>
        <begin position="621"/>
        <end position="654"/>
    </location>
</feature>
<accession>A0A2B4S7A6</accession>
<feature type="repeat" description="TPR" evidence="1">
    <location>
        <begin position="421"/>
        <end position="454"/>
    </location>
</feature>
<evidence type="ECO:0000313" key="5">
    <source>
        <dbReference type="Proteomes" id="UP000225706"/>
    </source>
</evidence>
<dbReference type="InterPro" id="IPR011990">
    <property type="entry name" value="TPR-like_helical_dom_sf"/>
</dbReference>
<protein>
    <submittedName>
        <fullName evidence="4">Tetratricopeptide repeat protein 28</fullName>
    </submittedName>
</protein>
<feature type="compositionally biased region" description="Acidic residues" evidence="2">
    <location>
        <begin position="118"/>
        <end position="127"/>
    </location>
</feature>
<dbReference type="SMART" id="SM00028">
    <property type="entry name" value="TPR"/>
    <property type="match status" value="13"/>
</dbReference>
<dbReference type="Proteomes" id="UP000225706">
    <property type="component" value="Unassembled WGS sequence"/>
</dbReference>
<feature type="region of interest" description="Disordered" evidence="2">
    <location>
        <begin position="96"/>
        <end position="133"/>
    </location>
</feature>
<dbReference type="PANTHER" id="PTHR10098:SF108">
    <property type="entry name" value="TETRATRICOPEPTIDE REPEAT PROTEIN 28"/>
    <property type="match status" value="1"/>
</dbReference>